<feature type="signal peptide" evidence="1">
    <location>
        <begin position="1"/>
        <end position="24"/>
    </location>
</feature>
<dbReference type="EMBL" id="JACRIW010000047">
    <property type="protein sequence ID" value="MBI5169210.1"/>
    <property type="molecule type" value="Genomic_DNA"/>
</dbReference>
<reference evidence="2" key="1">
    <citation type="submission" date="2020-07" db="EMBL/GenBank/DDBJ databases">
        <title>Huge and variable diversity of episymbiotic CPR bacteria and DPANN archaea in groundwater ecosystems.</title>
        <authorList>
            <person name="He C.Y."/>
            <person name="Keren R."/>
            <person name="Whittaker M."/>
            <person name="Farag I.F."/>
            <person name="Doudna J."/>
            <person name="Cate J.H.D."/>
            <person name="Banfield J.F."/>
        </authorList>
    </citation>
    <scope>NUCLEOTIDE SEQUENCE</scope>
    <source>
        <strain evidence="2">NC_groundwater_1813_Pr3_B-0.1um_71_17</strain>
    </source>
</reference>
<dbReference type="Proteomes" id="UP000696931">
    <property type="component" value="Unassembled WGS sequence"/>
</dbReference>
<accession>A0A933W1M6</accession>
<comment type="caution">
    <text evidence="2">The sequence shown here is derived from an EMBL/GenBank/DDBJ whole genome shotgun (WGS) entry which is preliminary data.</text>
</comment>
<organism evidence="2 3">
    <name type="scientific">Eiseniibacteriota bacterium</name>
    <dbReference type="NCBI Taxonomy" id="2212470"/>
    <lineage>
        <taxon>Bacteria</taxon>
        <taxon>Candidatus Eiseniibacteriota</taxon>
    </lineage>
</organism>
<keyword evidence="1" id="KW-0732">Signal</keyword>
<proteinExistence type="predicted"/>
<evidence type="ECO:0000256" key="1">
    <source>
        <dbReference type="SAM" id="SignalP"/>
    </source>
</evidence>
<gene>
    <name evidence="2" type="ORF">HZA61_06955</name>
</gene>
<protein>
    <submittedName>
        <fullName evidence="2">Uncharacterized protein</fullName>
    </submittedName>
</protein>
<evidence type="ECO:0000313" key="3">
    <source>
        <dbReference type="Proteomes" id="UP000696931"/>
    </source>
</evidence>
<sequence length="201" mass="21880">MRRLLRVVVLVASFVLVPAAPAVAGERAPLEIRSAADARALLLACDSATVMLEVATSEDVHVAPDGTRHSLGSAEILAFGSNGAAWVRRFADALLPEGWQWKARMSPEPVLDRTDGRDPWVVRVSTFSHGEVRAFWRVNLLDGWAGMGLGTGTSFDISTRADSLRAVLASGMSAYPDAARRLRKLREPDATIQPLPERLRR</sequence>
<evidence type="ECO:0000313" key="2">
    <source>
        <dbReference type="EMBL" id="MBI5169210.1"/>
    </source>
</evidence>
<feature type="chain" id="PRO_5036736828" evidence="1">
    <location>
        <begin position="25"/>
        <end position="201"/>
    </location>
</feature>
<dbReference type="AlphaFoldDB" id="A0A933W1M6"/>
<name>A0A933W1M6_UNCEI</name>